<dbReference type="Proteomes" id="UP000011668">
    <property type="component" value="Unassembled WGS sequence"/>
</dbReference>
<dbReference type="EMBL" id="AFRT01002202">
    <property type="protein sequence ID" value="ELU38306.1"/>
    <property type="molecule type" value="Genomic_DNA"/>
</dbReference>
<comment type="caution">
    <text evidence="1">The sequence shown here is derived from an EMBL/GenBank/DDBJ whole genome shotgun (WGS) entry which is preliminary data.</text>
</comment>
<accession>L8WJF3</accession>
<gene>
    <name evidence="1" type="ORF">AG1IA_07672</name>
</gene>
<sequence length="80" mass="9245">MALSGLALYWWRKLTEQKRQESQGWRKKHARAEGGTSLAAVYIWGGRLSYVFDKCSASGRQLDWVGAMKTRDKYVVSFRD</sequence>
<evidence type="ECO:0000313" key="1">
    <source>
        <dbReference type="EMBL" id="ELU38306.1"/>
    </source>
</evidence>
<evidence type="ECO:0000313" key="2">
    <source>
        <dbReference type="Proteomes" id="UP000011668"/>
    </source>
</evidence>
<dbReference type="AlphaFoldDB" id="L8WJF3"/>
<keyword evidence="2" id="KW-1185">Reference proteome</keyword>
<organism evidence="1 2">
    <name type="scientific">Thanatephorus cucumeris (strain AG1-IA)</name>
    <name type="common">Rice sheath blight fungus</name>
    <name type="synonym">Rhizoctonia solani</name>
    <dbReference type="NCBI Taxonomy" id="983506"/>
    <lineage>
        <taxon>Eukaryota</taxon>
        <taxon>Fungi</taxon>
        <taxon>Dikarya</taxon>
        <taxon>Basidiomycota</taxon>
        <taxon>Agaricomycotina</taxon>
        <taxon>Agaricomycetes</taxon>
        <taxon>Cantharellales</taxon>
        <taxon>Ceratobasidiaceae</taxon>
        <taxon>Rhizoctonia</taxon>
        <taxon>Rhizoctonia solani AG-1</taxon>
    </lineage>
</organism>
<protein>
    <submittedName>
        <fullName evidence="1">Uncharacterized protein</fullName>
    </submittedName>
</protein>
<dbReference type="HOGENOM" id="CLU_2591425_0_0_1"/>
<name>L8WJF3_THACA</name>
<reference evidence="1 2" key="1">
    <citation type="journal article" date="2013" name="Nat. Commun.">
        <title>The evolution and pathogenic mechanisms of the rice sheath blight pathogen.</title>
        <authorList>
            <person name="Zheng A."/>
            <person name="Lin R."/>
            <person name="Xu L."/>
            <person name="Qin P."/>
            <person name="Tang C."/>
            <person name="Ai P."/>
            <person name="Zhang D."/>
            <person name="Liu Y."/>
            <person name="Sun Z."/>
            <person name="Feng H."/>
            <person name="Wang Y."/>
            <person name="Chen Y."/>
            <person name="Liang X."/>
            <person name="Fu R."/>
            <person name="Li Q."/>
            <person name="Zhang J."/>
            <person name="Yu X."/>
            <person name="Xie Z."/>
            <person name="Ding L."/>
            <person name="Guan P."/>
            <person name="Tang J."/>
            <person name="Liang Y."/>
            <person name="Wang S."/>
            <person name="Deng Q."/>
            <person name="Li S."/>
            <person name="Zhu J."/>
            <person name="Wang L."/>
            <person name="Liu H."/>
            <person name="Li P."/>
        </authorList>
    </citation>
    <scope>NUCLEOTIDE SEQUENCE [LARGE SCALE GENOMIC DNA]</scope>
    <source>
        <strain evidence="2">AG-1 IA</strain>
    </source>
</reference>
<proteinExistence type="predicted"/>